<dbReference type="Proteomes" id="UP000008068">
    <property type="component" value="Unassembled WGS sequence"/>
</dbReference>
<accession>G0NNY0</accession>
<reference evidence="3" key="1">
    <citation type="submission" date="2011-07" db="EMBL/GenBank/DDBJ databases">
        <authorList>
            <consortium name="Caenorhabditis brenneri Sequencing and Analysis Consortium"/>
            <person name="Wilson R.K."/>
        </authorList>
    </citation>
    <scope>NUCLEOTIDE SEQUENCE [LARGE SCALE GENOMIC DNA]</scope>
    <source>
        <strain evidence="3">PB2801</strain>
    </source>
</reference>
<organism evidence="3">
    <name type="scientific">Caenorhabditis brenneri</name>
    <name type="common">Nematode worm</name>
    <dbReference type="NCBI Taxonomy" id="135651"/>
    <lineage>
        <taxon>Eukaryota</taxon>
        <taxon>Metazoa</taxon>
        <taxon>Ecdysozoa</taxon>
        <taxon>Nematoda</taxon>
        <taxon>Chromadorea</taxon>
        <taxon>Rhabditida</taxon>
        <taxon>Rhabditina</taxon>
        <taxon>Rhabditomorpha</taxon>
        <taxon>Rhabditoidea</taxon>
        <taxon>Rhabditidae</taxon>
        <taxon>Peloderinae</taxon>
        <taxon>Caenorhabditis</taxon>
    </lineage>
</organism>
<name>G0NNY0_CAEBE</name>
<dbReference type="AlphaFoldDB" id="G0NNY0"/>
<keyword evidence="3" id="KW-1185">Reference proteome</keyword>
<feature type="region of interest" description="Disordered" evidence="1">
    <location>
        <begin position="1"/>
        <end position="28"/>
    </location>
</feature>
<dbReference type="STRING" id="135651.G0NNY0"/>
<protein>
    <submittedName>
        <fullName evidence="2">Uncharacterized protein</fullName>
    </submittedName>
</protein>
<proteinExistence type="predicted"/>
<dbReference type="EMBL" id="GL379917">
    <property type="protein sequence ID" value="EGT34969.1"/>
    <property type="molecule type" value="Genomic_DNA"/>
</dbReference>
<evidence type="ECO:0000313" key="2">
    <source>
        <dbReference type="EMBL" id="EGT34969.1"/>
    </source>
</evidence>
<evidence type="ECO:0000256" key="1">
    <source>
        <dbReference type="SAM" id="MobiDB-lite"/>
    </source>
</evidence>
<dbReference type="InParanoid" id="G0NNY0"/>
<evidence type="ECO:0000313" key="3">
    <source>
        <dbReference type="Proteomes" id="UP000008068"/>
    </source>
</evidence>
<sequence length="37" mass="3976">MIPLFPITQPGGNVIRERTPPPTTVTTTTVADLLNNV</sequence>
<dbReference type="HOGENOM" id="CLU_3351556_0_0_1"/>
<gene>
    <name evidence="2" type="ORF">CAEBREN_28695</name>
</gene>